<name>A0ABY8BG69_9BURK</name>
<feature type="domain" description="Ice-binding protein C-terminal" evidence="2">
    <location>
        <begin position="193"/>
        <end position="218"/>
    </location>
</feature>
<proteinExistence type="predicted"/>
<keyword evidence="1" id="KW-0732">Signal</keyword>
<organism evidence="3 4">
    <name type="scientific">Pseudoduganella chitinolytica</name>
    <dbReference type="NCBI Taxonomy" id="34070"/>
    <lineage>
        <taxon>Bacteria</taxon>
        <taxon>Pseudomonadati</taxon>
        <taxon>Pseudomonadota</taxon>
        <taxon>Betaproteobacteria</taxon>
        <taxon>Burkholderiales</taxon>
        <taxon>Oxalobacteraceae</taxon>
        <taxon>Telluria group</taxon>
        <taxon>Pseudoduganella</taxon>
    </lineage>
</organism>
<keyword evidence="4" id="KW-1185">Reference proteome</keyword>
<dbReference type="Proteomes" id="UP001216510">
    <property type="component" value="Chromosome"/>
</dbReference>
<evidence type="ECO:0000313" key="3">
    <source>
        <dbReference type="EMBL" id="WEF34920.1"/>
    </source>
</evidence>
<dbReference type="InterPro" id="IPR013424">
    <property type="entry name" value="Ice-binding_C"/>
</dbReference>
<evidence type="ECO:0000256" key="1">
    <source>
        <dbReference type="SAM" id="SignalP"/>
    </source>
</evidence>
<evidence type="ECO:0000259" key="2">
    <source>
        <dbReference type="Pfam" id="PF07589"/>
    </source>
</evidence>
<feature type="chain" id="PRO_5047234556" evidence="1">
    <location>
        <begin position="23"/>
        <end position="219"/>
    </location>
</feature>
<dbReference type="Pfam" id="PF07589">
    <property type="entry name" value="PEP-CTERM"/>
    <property type="match status" value="1"/>
</dbReference>
<dbReference type="RefSeq" id="WP_277417591.1">
    <property type="nucleotide sequence ID" value="NZ_CP119083.1"/>
</dbReference>
<gene>
    <name evidence="3" type="ORF">PX653_09210</name>
</gene>
<evidence type="ECO:0000313" key="4">
    <source>
        <dbReference type="Proteomes" id="UP001216510"/>
    </source>
</evidence>
<feature type="signal peptide" evidence="1">
    <location>
        <begin position="1"/>
        <end position="22"/>
    </location>
</feature>
<dbReference type="EMBL" id="CP119083">
    <property type="protein sequence ID" value="WEF34920.1"/>
    <property type="molecule type" value="Genomic_DNA"/>
</dbReference>
<dbReference type="NCBIfam" id="TIGR02595">
    <property type="entry name" value="PEP_CTERM"/>
    <property type="match status" value="1"/>
</dbReference>
<protein>
    <submittedName>
        <fullName evidence="3">PEP-CTERM sorting domain-containing protein</fullName>
    </submittedName>
</protein>
<sequence length="219" mass="23789">MKSVLVTALFSGCLLAAGLTQAKPVTLTTVASGNAGSFDFSRGDQGLGEAQGTGPYQLTVATTFELDGGFPSWTRADFDITLTFDGVTRRMHETGTVELFSRLDDWADVPRTFLSQRITVVGPEWRTFKLQQVLYFAPEVYTQQTLPTLDGAPLQARSGDFWLGWTEEVDFNSFDLGHASGQYDTSSMQLTSAVPEPASYAMLVAGLALVGALARRRRA</sequence>
<reference evidence="3 4" key="1">
    <citation type="submission" date="2023-02" db="EMBL/GenBank/DDBJ databases">
        <title>Gemone sequence of Telluria chitinolytica ACM 3522T.</title>
        <authorList>
            <person name="Frediansyah A."/>
            <person name="Miess H."/>
            <person name="Gross H."/>
        </authorList>
    </citation>
    <scope>NUCLEOTIDE SEQUENCE [LARGE SCALE GENOMIC DNA]</scope>
    <source>
        <strain evidence="3 4">ACM 3522</strain>
    </source>
</reference>
<accession>A0ABY8BG69</accession>